<dbReference type="EnsemblPlants" id="TuG1812G0300000133.01.T01">
    <property type="protein sequence ID" value="TuG1812G0300000133.01.T01"/>
    <property type="gene ID" value="TuG1812G0300000133.01"/>
</dbReference>
<sequence>MMVIETWKETIKPYNHIEAGWANCRHLLVPTADPFMHHLIQRRRGGAPLAEALRRRLLQLRHLGPHLGALALPRHHLPHRRGDLLPPLRVRHPYRGADPLAQHHGVLPLLREEGPGDHRHAVHQALQHRVPPAVHQEASRGLVGQHLYLRGP</sequence>
<reference evidence="1" key="3">
    <citation type="submission" date="2022-06" db="UniProtKB">
        <authorList>
            <consortium name="EnsemblPlants"/>
        </authorList>
    </citation>
    <scope>IDENTIFICATION</scope>
</reference>
<dbReference type="AlphaFoldDB" id="A0A8R7PLY0"/>
<evidence type="ECO:0000313" key="2">
    <source>
        <dbReference type="Proteomes" id="UP000015106"/>
    </source>
</evidence>
<dbReference type="Gramene" id="TuG1812G0300000132.01.T01">
    <property type="protein sequence ID" value="TuG1812G0300000132.01.T01"/>
    <property type="gene ID" value="TuG1812G0300000132.01"/>
</dbReference>
<evidence type="ECO:0000313" key="1">
    <source>
        <dbReference type="EnsemblPlants" id="TuG1812G0300000133.01.T01"/>
    </source>
</evidence>
<name>A0A8R7PLY0_TRIUA</name>
<accession>A0A8R7PLY0</accession>
<keyword evidence="2" id="KW-1185">Reference proteome</keyword>
<reference evidence="1" key="2">
    <citation type="submission" date="2018-03" db="EMBL/GenBank/DDBJ databases">
        <title>The Triticum urartu genome reveals the dynamic nature of wheat genome evolution.</title>
        <authorList>
            <person name="Ling H."/>
            <person name="Ma B."/>
            <person name="Shi X."/>
            <person name="Liu H."/>
            <person name="Dong L."/>
            <person name="Sun H."/>
            <person name="Cao Y."/>
            <person name="Gao Q."/>
            <person name="Zheng S."/>
            <person name="Li Y."/>
            <person name="Yu Y."/>
            <person name="Du H."/>
            <person name="Qi M."/>
            <person name="Li Y."/>
            <person name="Yu H."/>
            <person name="Cui Y."/>
            <person name="Wang N."/>
            <person name="Chen C."/>
            <person name="Wu H."/>
            <person name="Zhao Y."/>
            <person name="Zhang J."/>
            <person name="Li Y."/>
            <person name="Zhou W."/>
            <person name="Zhang B."/>
            <person name="Hu W."/>
            <person name="Eijk M."/>
            <person name="Tang J."/>
            <person name="Witsenboer H."/>
            <person name="Zhao S."/>
            <person name="Li Z."/>
            <person name="Zhang A."/>
            <person name="Wang D."/>
            <person name="Liang C."/>
        </authorList>
    </citation>
    <scope>NUCLEOTIDE SEQUENCE [LARGE SCALE GENOMIC DNA]</scope>
    <source>
        <strain evidence="1">cv. G1812</strain>
    </source>
</reference>
<protein>
    <submittedName>
        <fullName evidence="1">Uncharacterized protein</fullName>
    </submittedName>
</protein>
<reference evidence="2" key="1">
    <citation type="journal article" date="2013" name="Nature">
        <title>Draft genome of the wheat A-genome progenitor Triticum urartu.</title>
        <authorList>
            <person name="Ling H.Q."/>
            <person name="Zhao S."/>
            <person name="Liu D."/>
            <person name="Wang J."/>
            <person name="Sun H."/>
            <person name="Zhang C."/>
            <person name="Fan H."/>
            <person name="Li D."/>
            <person name="Dong L."/>
            <person name="Tao Y."/>
            <person name="Gao C."/>
            <person name="Wu H."/>
            <person name="Li Y."/>
            <person name="Cui Y."/>
            <person name="Guo X."/>
            <person name="Zheng S."/>
            <person name="Wang B."/>
            <person name="Yu K."/>
            <person name="Liang Q."/>
            <person name="Yang W."/>
            <person name="Lou X."/>
            <person name="Chen J."/>
            <person name="Feng M."/>
            <person name="Jian J."/>
            <person name="Zhang X."/>
            <person name="Luo G."/>
            <person name="Jiang Y."/>
            <person name="Liu J."/>
            <person name="Wang Z."/>
            <person name="Sha Y."/>
            <person name="Zhang B."/>
            <person name="Wu H."/>
            <person name="Tang D."/>
            <person name="Shen Q."/>
            <person name="Xue P."/>
            <person name="Zou S."/>
            <person name="Wang X."/>
            <person name="Liu X."/>
            <person name="Wang F."/>
            <person name="Yang Y."/>
            <person name="An X."/>
            <person name="Dong Z."/>
            <person name="Zhang K."/>
            <person name="Zhang X."/>
            <person name="Luo M.C."/>
            <person name="Dvorak J."/>
            <person name="Tong Y."/>
            <person name="Wang J."/>
            <person name="Yang H."/>
            <person name="Li Z."/>
            <person name="Wang D."/>
            <person name="Zhang A."/>
            <person name="Wang J."/>
        </authorList>
    </citation>
    <scope>NUCLEOTIDE SEQUENCE</scope>
    <source>
        <strain evidence="2">cv. G1812</strain>
    </source>
</reference>
<organism evidence="1 2">
    <name type="scientific">Triticum urartu</name>
    <name type="common">Red wild einkorn</name>
    <name type="synonym">Crithodium urartu</name>
    <dbReference type="NCBI Taxonomy" id="4572"/>
    <lineage>
        <taxon>Eukaryota</taxon>
        <taxon>Viridiplantae</taxon>
        <taxon>Streptophyta</taxon>
        <taxon>Embryophyta</taxon>
        <taxon>Tracheophyta</taxon>
        <taxon>Spermatophyta</taxon>
        <taxon>Magnoliopsida</taxon>
        <taxon>Liliopsida</taxon>
        <taxon>Poales</taxon>
        <taxon>Poaceae</taxon>
        <taxon>BOP clade</taxon>
        <taxon>Pooideae</taxon>
        <taxon>Triticodae</taxon>
        <taxon>Triticeae</taxon>
        <taxon>Triticinae</taxon>
        <taxon>Triticum</taxon>
    </lineage>
</organism>
<dbReference type="EnsemblPlants" id="TuG1812G0300000132.01.T01">
    <property type="protein sequence ID" value="TuG1812G0300000132.01.T01"/>
    <property type="gene ID" value="TuG1812G0300000132.01"/>
</dbReference>
<dbReference type="Proteomes" id="UP000015106">
    <property type="component" value="Chromosome 3"/>
</dbReference>
<proteinExistence type="predicted"/>
<dbReference type="Gramene" id="TuG1812G0300000133.01.T01">
    <property type="protein sequence ID" value="TuG1812G0300000133.01.T01"/>
    <property type="gene ID" value="TuG1812G0300000133.01"/>
</dbReference>